<reference evidence="2" key="1">
    <citation type="submission" date="2024-03" db="EMBL/GenBank/DDBJ databases">
        <title>Chitinophaga horti sp. nov., isolated from garden soil.</title>
        <authorList>
            <person name="Lee D.S."/>
            <person name="Han D.M."/>
            <person name="Baek J.H."/>
            <person name="Choi D.G."/>
            <person name="Jeon J.H."/>
            <person name="Jeon C.O."/>
        </authorList>
    </citation>
    <scope>NUCLEOTIDE SEQUENCE [LARGE SCALE GENOMIC DNA]</scope>
    <source>
        <strain evidence="2">GPA1</strain>
    </source>
</reference>
<proteinExistence type="predicted"/>
<sequence length="172" mass="20505">MLQYEKGQPYPDNRYMGVKDGSVIEVLDTTFNVLFFIDKPTRSEREGFNNGKLSYGIYQEKHVPFITLELPHLEFDASFNIKNCTDPNEIQKWLDSSDNAMALFLIDADSYLIQEMRLIGLNHDFTKDLREILRDQNRHYNDRHEVDTEIRSIQRRTSLKQMVQQSRKYRHR</sequence>
<dbReference type="EMBL" id="CP149822">
    <property type="protein sequence ID" value="WZN41952.1"/>
    <property type="molecule type" value="Genomic_DNA"/>
</dbReference>
<name>A0ABZ2YRG2_9BACT</name>
<protein>
    <submittedName>
        <fullName evidence="1">Uncharacterized protein</fullName>
    </submittedName>
</protein>
<accession>A0ABZ2YRG2</accession>
<evidence type="ECO:0000313" key="1">
    <source>
        <dbReference type="EMBL" id="WZN41952.1"/>
    </source>
</evidence>
<dbReference type="Proteomes" id="UP001485459">
    <property type="component" value="Chromosome"/>
</dbReference>
<evidence type="ECO:0000313" key="2">
    <source>
        <dbReference type="Proteomes" id="UP001485459"/>
    </source>
</evidence>
<organism evidence="1 2">
    <name type="scientific">Chitinophaga pollutisoli</name>
    <dbReference type="NCBI Taxonomy" id="3133966"/>
    <lineage>
        <taxon>Bacteria</taxon>
        <taxon>Pseudomonadati</taxon>
        <taxon>Bacteroidota</taxon>
        <taxon>Chitinophagia</taxon>
        <taxon>Chitinophagales</taxon>
        <taxon>Chitinophagaceae</taxon>
        <taxon>Chitinophaga</taxon>
    </lineage>
</organism>
<keyword evidence="2" id="KW-1185">Reference proteome</keyword>
<dbReference type="RefSeq" id="WP_341836795.1">
    <property type="nucleotide sequence ID" value="NZ_CP149822.1"/>
</dbReference>
<gene>
    <name evidence="1" type="ORF">WJU16_02740</name>
</gene>